<dbReference type="EMBL" id="UHJL01000006">
    <property type="protein sequence ID" value="SUQ26090.1"/>
    <property type="molecule type" value="Genomic_DNA"/>
</dbReference>
<gene>
    <name evidence="2" type="ORF">SAMN05661053_2896</name>
</gene>
<dbReference type="Proteomes" id="UP000255423">
    <property type="component" value="Unassembled WGS sequence"/>
</dbReference>
<keyword evidence="1" id="KW-0812">Transmembrane</keyword>
<keyword evidence="1" id="KW-1133">Transmembrane helix</keyword>
<evidence type="ECO:0000313" key="2">
    <source>
        <dbReference type="EMBL" id="SUQ26090.1"/>
    </source>
</evidence>
<dbReference type="AlphaFoldDB" id="A0A380S9I1"/>
<protein>
    <submittedName>
        <fullName evidence="2">Uncharacterized protein</fullName>
    </submittedName>
</protein>
<sequence>MVTSSFAVSLNAPLVLKTQEDRSIAASGFAEENAETEFSPLRYLVGGLSISIAISGFGLMIIGCTTVNNENYNHKESKIAIGAGIGMMVLGGVGIYWAF</sequence>
<feature type="transmembrane region" description="Helical" evidence="1">
    <location>
        <begin position="79"/>
        <end position="98"/>
    </location>
</feature>
<accession>A0A380S9I1</accession>
<organism evidence="2 3">
    <name type="scientific">Fibrobacter succinogenes</name>
    <name type="common">Bacteroides succinogenes</name>
    <dbReference type="NCBI Taxonomy" id="833"/>
    <lineage>
        <taxon>Bacteria</taxon>
        <taxon>Pseudomonadati</taxon>
        <taxon>Fibrobacterota</taxon>
        <taxon>Fibrobacteria</taxon>
        <taxon>Fibrobacterales</taxon>
        <taxon>Fibrobacteraceae</taxon>
        <taxon>Fibrobacter</taxon>
    </lineage>
</organism>
<proteinExistence type="predicted"/>
<feature type="transmembrane region" description="Helical" evidence="1">
    <location>
        <begin position="43"/>
        <end position="67"/>
    </location>
</feature>
<evidence type="ECO:0000256" key="1">
    <source>
        <dbReference type="SAM" id="Phobius"/>
    </source>
</evidence>
<evidence type="ECO:0000313" key="3">
    <source>
        <dbReference type="Proteomes" id="UP000255423"/>
    </source>
</evidence>
<keyword evidence="1" id="KW-0472">Membrane</keyword>
<name>A0A380S9I1_FIBSU</name>
<reference evidence="2 3" key="1">
    <citation type="submission" date="2017-08" db="EMBL/GenBank/DDBJ databases">
        <authorList>
            <person name="de Groot N.N."/>
        </authorList>
    </citation>
    <scope>NUCLEOTIDE SEQUENCE [LARGE SCALE GENOMIC DNA]</scope>
    <source>
        <strain evidence="2 3">HM2</strain>
    </source>
</reference>